<name>Q82TZ1_NITEU</name>
<evidence type="ECO:0008006" key="4">
    <source>
        <dbReference type="Google" id="ProtNLM"/>
    </source>
</evidence>
<feature type="transmembrane region" description="Helical" evidence="1">
    <location>
        <begin position="246"/>
        <end position="265"/>
    </location>
</feature>
<feature type="transmembrane region" description="Helical" evidence="1">
    <location>
        <begin position="343"/>
        <end position="365"/>
    </location>
</feature>
<sequence>MNKSGTIWKYLSAAPHRSLFLMGAFQAVLTILWWVIELAGRAGLMESVSFSSIMPIWVHGFLMVYTFFPFFILGFLFTTFPNWMNGEKIKANQYMTVCLLMAAGVVLFYAGLIAGKFLLSAGLLLMLSGWAYAIIILFHVLFTAPAGDKRHAWVAGMAFIAGWLGLCAYALWVLTDGREMLDFSRQAGIWFFMLPILMTVSHRMIPFFSSRVLENYVVVRPFGLLWLMVGCTVVHGALQLAGLQEYVWWADMLLAGCAFYLSYIWRFFRSFRVRLLAVLHISFAWLGIAMLFFGLQGMLLWLSDGDRYWFGLAPLHMLAVGYFASMVLGMASRVTLGHGGFPLVLDNLTWLLFIAFQVVVLLRVIPDIFPGVAPLAPQFYLIASSVWLSCFLLWVIKYAPIYWRARVDGKAG</sequence>
<evidence type="ECO:0000256" key="1">
    <source>
        <dbReference type="SAM" id="Phobius"/>
    </source>
</evidence>
<feature type="transmembrane region" description="Helical" evidence="1">
    <location>
        <begin position="308"/>
        <end position="331"/>
    </location>
</feature>
<accession>Q82TZ1</accession>
<keyword evidence="1" id="KW-1133">Transmembrane helix</keyword>
<dbReference type="AlphaFoldDB" id="Q82TZ1"/>
<keyword evidence="1" id="KW-0472">Membrane</keyword>
<dbReference type="HOGENOM" id="CLU_041785_0_0_4"/>
<feature type="transmembrane region" description="Helical" evidence="1">
    <location>
        <begin position="19"/>
        <end position="36"/>
    </location>
</feature>
<organism evidence="2 3">
    <name type="scientific">Nitrosomonas europaea (strain ATCC 19718 / CIP 103999 / KCTC 2705 / NBRC 14298)</name>
    <dbReference type="NCBI Taxonomy" id="228410"/>
    <lineage>
        <taxon>Bacteria</taxon>
        <taxon>Pseudomonadati</taxon>
        <taxon>Pseudomonadota</taxon>
        <taxon>Betaproteobacteria</taxon>
        <taxon>Nitrosomonadales</taxon>
        <taxon>Nitrosomonadaceae</taxon>
        <taxon>Nitrosomonas</taxon>
    </lineage>
</organism>
<feature type="transmembrane region" description="Helical" evidence="1">
    <location>
        <begin position="187"/>
        <end position="205"/>
    </location>
</feature>
<proteinExistence type="predicted"/>
<dbReference type="KEGG" id="neu:NE1723"/>
<feature type="transmembrane region" description="Helical" evidence="1">
    <location>
        <begin position="217"/>
        <end position="240"/>
    </location>
</feature>
<dbReference type="eggNOG" id="COG3213">
    <property type="taxonomic scope" value="Bacteria"/>
</dbReference>
<dbReference type="InterPro" id="IPR010266">
    <property type="entry name" value="NnrS"/>
</dbReference>
<feature type="transmembrane region" description="Helical" evidence="1">
    <location>
        <begin position="117"/>
        <end position="141"/>
    </location>
</feature>
<protein>
    <recommendedName>
        <fullName evidence="4">NnrS family protein</fullName>
    </recommendedName>
</protein>
<feature type="transmembrane region" description="Helical" evidence="1">
    <location>
        <begin position="277"/>
        <end position="302"/>
    </location>
</feature>
<dbReference type="EMBL" id="AL954747">
    <property type="protein sequence ID" value="CAD85634.1"/>
    <property type="molecule type" value="Genomic_DNA"/>
</dbReference>
<dbReference type="PhylomeDB" id="Q82TZ1"/>
<feature type="transmembrane region" description="Helical" evidence="1">
    <location>
        <begin position="56"/>
        <end position="80"/>
    </location>
</feature>
<gene>
    <name evidence="2" type="ordered locus">NE1723</name>
</gene>
<evidence type="ECO:0000313" key="3">
    <source>
        <dbReference type="Proteomes" id="UP000001416"/>
    </source>
</evidence>
<dbReference type="OrthoDB" id="9770040at2"/>
<evidence type="ECO:0000313" key="2">
    <source>
        <dbReference type="EMBL" id="CAD85634.1"/>
    </source>
</evidence>
<keyword evidence="1" id="KW-0812">Transmembrane</keyword>
<dbReference type="RefSeq" id="WP_011112277.1">
    <property type="nucleotide sequence ID" value="NC_004757.1"/>
</dbReference>
<dbReference type="GeneID" id="87104884"/>
<reference evidence="2 3" key="1">
    <citation type="journal article" date="2003" name="J. Bacteriol.">
        <title>Complete genome sequence of the ammonia-oxidizing bacterium and obligate chemolithoautotroph Nitrosomonas europaea.</title>
        <authorList>
            <person name="Chain P."/>
            <person name="Lamerdin J."/>
            <person name="Larimer F."/>
            <person name="Regala W."/>
            <person name="Land M."/>
            <person name="Hauser L."/>
            <person name="Hooper A."/>
            <person name="Klotz M."/>
            <person name="Norton J."/>
            <person name="Sayavedra-Soto L."/>
            <person name="Arciero D."/>
            <person name="Hommes N."/>
            <person name="Whittaker M."/>
            <person name="Arp D."/>
        </authorList>
    </citation>
    <scope>NUCLEOTIDE SEQUENCE [LARGE SCALE GENOMIC DNA]</scope>
    <source>
        <strain evidence="3">ATCC 19718 / CIP 103999 / KCTC 2705 / NBRC 14298</strain>
    </source>
</reference>
<feature type="transmembrane region" description="Helical" evidence="1">
    <location>
        <begin position="377"/>
        <end position="396"/>
    </location>
</feature>
<dbReference type="Pfam" id="PF05940">
    <property type="entry name" value="NnrS"/>
    <property type="match status" value="1"/>
</dbReference>
<feature type="transmembrane region" description="Helical" evidence="1">
    <location>
        <begin position="92"/>
        <end position="111"/>
    </location>
</feature>
<dbReference type="Proteomes" id="UP000001416">
    <property type="component" value="Chromosome"/>
</dbReference>
<dbReference type="STRING" id="228410.NE1723"/>
<feature type="transmembrane region" description="Helical" evidence="1">
    <location>
        <begin position="153"/>
        <end position="175"/>
    </location>
</feature>
<keyword evidence="3" id="KW-1185">Reference proteome</keyword>